<proteinExistence type="predicted"/>
<dbReference type="Gene3D" id="3.30.1490.20">
    <property type="entry name" value="ATP-grasp fold, A domain"/>
    <property type="match status" value="1"/>
</dbReference>
<evidence type="ECO:0000313" key="1">
    <source>
        <dbReference type="EMBL" id="EZH73083.1"/>
    </source>
</evidence>
<protein>
    <recommendedName>
        <fullName evidence="3">ATP-grasp domain-containing protein</fullName>
    </recommendedName>
</protein>
<evidence type="ECO:0008006" key="3">
    <source>
        <dbReference type="Google" id="ProtNLM"/>
    </source>
</evidence>
<dbReference type="GO" id="GO:0005524">
    <property type="term" value="F:ATP binding"/>
    <property type="evidence" value="ECO:0007669"/>
    <property type="project" value="InterPro"/>
</dbReference>
<dbReference type="AlphaFoldDB" id="A0A023BTI1"/>
<dbReference type="Proteomes" id="UP000023541">
    <property type="component" value="Unassembled WGS sequence"/>
</dbReference>
<sequence>MKSIIVLMDYKAKFGSKHFDTPYRSGMDKDKLSDYFYDMGFRLSYTYFNEINLNENTFKGKDVIYTSSEDIGYKYKSYIEDMIYALELSGANVIPAYKHLRANNNKVFMELMRHFEDLTNNINAQVYGSMKDLLMHLDKITYPVVFKTSEGASGTGVCLIKSERELITRVKQINQRNYRSDLKDYGRSLKHKGYIRESLYRQKFILQDFIPNLQNDWKIYIFGEKLYVFKRPLLKGRGIKASGGGYDNYFYGLEAEAPDGLFDFAQEIYTKMNVPHISIDIVFDGSEFYLIEFQSLYFGTAGIPYSEGYFTNKNDNWEFVTKKLEVEKVYADSIVQYLENKNVKTEPIYHS</sequence>
<comment type="caution">
    <text evidence="1">The sequence shown here is derived from an EMBL/GenBank/DDBJ whole genome shotgun (WGS) entry which is preliminary data.</text>
</comment>
<dbReference type="RefSeq" id="WP_051575852.1">
    <property type="nucleotide sequence ID" value="NZ_AQRA01000006.1"/>
</dbReference>
<dbReference type="STRING" id="1317122.ATO12_18910"/>
<keyword evidence="2" id="KW-1185">Reference proteome</keyword>
<dbReference type="EMBL" id="AQRA01000006">
    <property type="protein sequence ID" value="EZH73083.1"/>
    <property type="molecule type" value="Genomic_DNA"/>
</dbReference>
<dbReference type="OrthoDB" id="1704979at2"/>
<dbReference type="eggNOG" id="COG0189">
    <property type="taxonomic scope" value="Bacteria"/>
</dbReference>
<dbReference type="SUPFAM" id="SSF56059">
    <property type="entry name" value="Glutathione synthetase ATP-binding domain-like"/>
    <property type="match status" value="1"/>
</dbReference>
<organism evidence="1 2">
    <name type="scientific">Aquimarina atlantica</name>
    <dbReference type="NCBI Taxonomy" id="1317122"/>
    <lineage>
        <taxon>Bacteria</taxon>
        <taxon>Pseudomonadati</taxon>
        <taxon>Bacteroidota</taxon>
        <taxon>Flavobacteriia</taxon>
        <taxon>Flavobacteriales</taxon>
        <taxon>Flavobacteriaceae</taxon>
        <taxon>Aquimarina</taxon>
    </lineage>
</organism>
<accession>A0A023BTI1</accession>
<evidence type="ECO:0000313" key="2">
    <source>
        <dbReference type="Proteomes" id="UP000023541"/>
    </source>
</evidence>
<name>A0A023BTI1_9FLAO</name>
<dbReference type="InterPro" id="IPR013815">
    <property type="entry name" value="ATP_grasp_subdomain_1"/>
</dbReference>
<reference evidence="1 2" key="1">
    <citation type="submission" date="2014-04" db="EMBL/GenBank/DDBJ databases">
        <title>Aquimarina sp. 22II-S11-z7 Genome Sequencing.</title>
        <authorList>
            <person name="Lai Q."/>
        </authorList>
    </citation>
    <scope>NUCLEOTIDE SEQUENCE [LARGE SCALE GENOMIC DNA]</scope>
    <source>
        <strain evidence="1 2">22II-S11-z7</strain>
    </source>
</reference>
<gene>
    <name evidence="1" type="ORF">ATO12_18910</name>
</gene>